<proteinExistence type="predicted"/>
<reference evidence="3 4" key="1">
    <citation type="submission" date="2019-05" db="EMBL/GenBank/DDBJ databases">
        <title>Another draft genome of Portunus trituberculatus and its Hox gene families provides insights of decapod evolution.</title>
        <authorList>
            <person name="Jeong J.-H."/>
            <person name="Song I."/>
            <person name="Kim S."/>
            <person name="Choi T."/>
            <person name="Kim D."/>
            <person name="Ryu S."/>
            <person name="Kim W."/>
        </authorList>
    </citation>
    <scope>NUCLEOTIDE SEQUENCE [LARGE SCALE GENOMIC DNA]</scope>
    <source>
        <tissue evidence="3">Muscle</tissue>
    </source>
</reference>
<keyword evidence="2" id="KW-0472">Membrane</keyword>
<feature type="transmembrane region" description="Helical" evidence="2">
    <location>
        <begin position="384"/>
        <end position="404"/>
    </location>
</feature>
<organism evidence="3 4">
    <name type="scientific">Portunus trituberculatus</name>
    <name type="common">Swimming crab</name>
    <name type="synonym">Neptunus trituberculatus</name>
    <dbReference type="NCBI Taxonomy" id="210409"/>
    <lineage>
        <taxon>Eukaryota</taxon>
        <taxon>Metazoa</taxon>
        <taxon>Ecdysozoa</taxon>
        <taxon>Arthropoda</taxon>
        <taxon>Crustacea</taxon>
        <taxon>Multicrustacea</taxon>
        <taxon>Malacostraca</taxon>
        <taxon>Eumalacostraca</taxon>
        <taxon>Eucarida</taxon>
        <taxon>Decapoda</taxon>
        <taxon>Pleocyemata</taxon>
        <taxon>Brachyura</taxon>
        <taxon>Eubrachyura</taxon>
        <taxon>Portunoidea</taxon>
        <taxon>Portunidae</taxon>
        <taxon>Portuninae</taxon>
        <taxon>Portunus</taxon>
    </lineage>
</organism>
<keyword evidence="4" id="KW-1185">Reference proteome</keyword>
<evidence type="ECO:0000256" key="1">
    <source>
        <dbReference type="SAM" id="MobiDB-lite"/>
    </source>
</evidence>
<evidence type="ECO:0000256" key="2">
    <source>
        <dbReference type="SAM" id="Phobius"/>
    </source>
</evidence>
<name>A0A5B7D6P3_PORTR</name>
<sequence>MLLPTGKFLTWAGTASSWRRRDPLPLRHIVSCGGTTRGALAKSVEQCHDPRANPLTLLTGRRATPTTTDRRGGYRGQARACMTGVAWGVTHAWPPCTASFQHAAGSFTCVFPVARGRRVVVGNGGVSAPEDKFSGSNIGEHAGVESDRHKSGSEVQFHFPHNGPAVWRGCGTAGASVPQVSRTGLAPPSLRPFKRQHIKGEDYGRGGGQVEGNKGIQIAGTAGGEYSGERRKGRPAHQGGEGVKGVKRESWWRPSISQAKPLPSAAAAAAAAAPLLILLPFLLLLVCTYQRRTCGSGERQLGLVTPDLISTPSLPPVGACPSSARMILAPLTLSHRGRGGGGGGQGGIGEREKVIPLNMFVLIKNIKIFSRSLKRSGKLPDKRLLVLCLVYHLIGGASCTLSFAGPLCPALPSRAPSYLCHHASVWFLSSLS</sequence>
<feature type="transmembrane region" description="Helical" evidence="2">
    <location>
        <begin position="265"/>
        <end position="289"/>
    </location>
</feature>
<gene>
    <name evidence="3" type="ORF">E2C01_009806</name>
</gene>
<keyword evidence="2" id="KW-1133">Transmembrane helix</keyword>
<dbReference type="Proteomes" id="UP000324222">
    <property type="component" value="Unassembled WGS sequence"/>
</dbReference>
<protein>
    <submittedName>
        <fullName evidence="3">Uncharacterized protein</fullName>
    </submittedName>
</protein>
<dbReference type="EMBL" id="VSRR010000551">
    <property type="protein sequence ID" value="MPC16958.1"/>
    <property type="molecule type" value="Genomic_DNA"/>
</dbReference>
<comment type="caution">
    <text evidence="3">The sequence shown here is derived from an EMBL/GenBank/DDBJ whole genome shotgun (WGS) entry which is preliminary data.</text>
</comment>
<feature type="region of interest" description="Disordered" evidence="1">
    <location>
        <begin position="220"/>
        <end position="247"/>
    </location>
</feature>
<dbReference type="AlphaFoldDB" id="A0A5B7D6P3"/>
<keyword evidence="2" id="KW-0812">Transmembrane</keyword>
<evidence type="ECO:0000313" key="3">
    <source>
        <dbReference type="EMBL" id="MPC16958.1"/>
    </source>
</evidence>
<evidence type="ECO:0000313" key="4">
    <source>
        <dbReference type="Proteomes" id="UP000324222"/>
    </source>
</evidence>
<accession>A0A5B7D6P3</accession>